<sequence length="145" mass="15294">MCRVPAGSGHALLLAARARARLPPAPPPLARSALPGSDQPPATTACPTTARPWMHRYRCNNVSRGCERGRPCCVQTGEGGCAYAGQTQTRAHAGRRGSQGSNDPLVATTRCLGLGAAKPAQWKQKRAAVLLSADLSLFFPSFFLV</sequence>
<feature type="compositionally biased region" description="Low complexity" evidence="1">
    <location>
        <begin position="30"/>
        <end position="47"/>
    </location>
</feature>
<evidence type="ECO:0000256" key="1">
    <source>
        <dbReference type="SAM" id="MobiDB-lite"/>
    </source>
</evidence>
<proteinExistence type="predicted"/>
<reference evidence="2 3" key="1">
    <citation type="journal article" date="2009" name="Nature">
        <title>The Sorghum bicolor genome and the diversification of grasses.</title>
        <authorList>
            <person name="Paterson A.H."/>
            <person name="Bowers J.E."/>
            <person name="Bruggmann R."/>
            <person name="Dubchak I."/>
            <person name="Grimwood J."/>
            <person name="Gundlach H."/>
            <person name="Haberer G."/>
            <person name="Hellsten U."/>
            <person name="Mitros T."/>
            <person name="Poliakov A."/>
            <person name="Schmutz J."/>
            <person name="Spannagl M."/>
            <person name="Tang H."/>
            <person name="Wang X."/>
            <person name="Wicker T."/>
            <person name="Bharti A.K."/>
            <person name="Chapman J."/>
            <person name="Feltus F.A."/>
            <person name="Gowik U."/>
            <person name="Grigoriev I.V."/>
            <person name="Lyons E."/>
            <person name="Maher C.A."/>
            <person name="Martis M."/>
            <person name="Narechania A."/>
            <person name="Otillar R.P."/>
            <person name="Penning B.W."/>
            <person name="Salamov A.A."/>
            <person name="Wang Y."/>
            <person name="Zhang L."/>
            <person name="Carpita N.C."/>
            <person name="Freeling M."/>
            <person name="Gingle A.R."/>
            <person name="Hash C.T."/>
            <person name="Keller B."/>
            <person name="Klein P."/>
            <person name="Kresovich S."/>
            <person name="McCann M.C."/>
            <person name="Ming R."/>
            <person name="Peterson D.G."/>
            <person name="Mehboob-ur-Rahman"/>
            <person name="Ware D."/>
            <person name="Westhoff P."/>
            <person name="Mayer K.F."/>
            <person name="Messing J."/>
            <person name="Rokhsar D.S."/>
        </authorList>
    </citation>
    <scope>NUCLEOTIDE SEQUENCE [LARGE SCALE GENOMIC DNA]</scope>
    <source>
        <strain evidence="3">cv. BTx623</strain>
    </source>
</reference>
<organism evidence="2 3">
    <name type="scientific">Sorghum bicolor</name>
    <name type="common">Sorghum</name>
    <name type="synonym">Sorghum vulgare</name>
    <dbReference type="NCBI Taxonomy" id="4558"/>
    <lineage>
        <taxon>Eukaryota</taxon>
        <taxon>Viridiplantae</taxon>
        <taxon>Streptophyta</taxon>
        <taxon>Embryophyta</taxon>
        <taxon>Tracheophyta</taxon>
        <taxon>Spermatophyta</taxon>
        <taxon>Magnoliopsida</taxon>
        <taxon>Liliopsida</taxon>
        <taxon>Poales</taxon>
        <taxon>Poaceae</taxon>
        <taxon>PACMAD clade</taxon>
        <taxon>Panicoideae</taxon>
        <taxon>Andropogonodae</taxon>
        <taxon>Andropogoneae</taxon>
        <taxon>Sorghinae</taxon>
        <taxon>Sorghum</taxon>
    </lineage>
</organism>
<evidence type="ECO:0000313" key="2">
    <source>
        <dbReference type="EMBL" id="KXG35917.2"/>
    </source>
</evidence>
<keyword evidence="3" id="KW-1185">Reference proteome</keyword>
<accession>A0A1B6QDC2</accession>
<protein>
    <submittedName>
        <fullName evidence="2">Uncharacterized protein</fullName>
    </submittedName>
</protein>
<dbReference type="InParanoid" id="A0A1B6QDC2"/>
<dbReference type="AlphaFoldDB" id="A0A1B6QDC2"/>
<dbReference type="Proteomes" id="UP000000768">
    <property type="component" value="Chromosome 2"/>
</dbReference>
<gene>
    <name evidence="2" type="ORF">SORBI_3002G248201</name>
</gene>
<feature type="region of interest" description="Disordered" evidence="1">
    <location>
        <begin position="23"/>
        <end position="47"/>
    </location>
</feature>
<name>A0A1B6QDC2_SORBI</name>
<evidence type="ECO:0000313" key="3">
    <source>
        <dbReference type="Proteomes" id="UP000000768"/>
    </source>
</evidence>
<dbReference type="EMBL" id="CM000761">
    <property type="protein sequence ID" value="KXG35917.2"/>
    <property type="molecule type" value="Genomic_DNA"/>
</dbReference>
<dbReference type="Gramene" id="KXG35917">
    <property type="protein sequence ID" value="KXG35917"/>
    <property type="gene ID" value="SORBI_3002G248201"/>
</dbReference>
<reference evidence="3" key="2">
    <citation type="journal article" date="2018" name="Plant J.">
        <title>The Sorghum bicolor reference genome: improved assembly, gene annotations, a transcriptome atlas, and signatures of genome organization.</title>
        <authorList>
            <person name="McCormick R.F."/>
            <person name="Truong S.K."/>
            <person name="Sreedasyam A."/>
            <person name="Jenkins J."/>
            <person name="Shu S."/>
            <person name="Sims D."/>
            <person name="Kennedy M."/>
            <person name="Amirebrahimi M."/>
            <person name="Weers B.D."/>
            <person name="McKinley B."/>
            <person name="Mattison A."/>
            <person name="Morishige D.T."/>
            <person name="Grimwood J."/>
            <person name="Schmutz J."/>
            <person name="Mullet J.E."/>
        </authorList>
    </citation>
    <scope>NUCLEOTIDE SEQUENCE [LARGE SCALE GENOMIC DNA]</scope>
    <source>
        <strain evidence="3">cv. BTx623</strain>
    </source>
</reference>